<comment type="subcellular location">
    <subcellularLocation>
        <location evidence="1">Membrane</location>
        <topology evidence="1">Multi-pass membrane protein</topology>
    </subcellularLocation>
</comment>
<feature type="transmembrane region" description="Helical" evidence="6">
    <location>
        <begin position="47"/>
        <end position="67"/>
    </location>
</feature>
<dbReference type="Pfam" id="PF00375">
    <property type="entry name" value="SDF"/>
    <property type="match status" value="1"/>
</dbReference>
<dbReference type="GO" id="GO:0015293">
    <property type="term" value="F:symporter activity"/>
    <property type="evidence" value="ECO:0007669"/>
    <property type="project" value="InterPro"/>
</dbReference>
<feature type="transmembrane region" description="Helical" evidence="6">
    <location>
        <begin position="235"/>
        <end position="261"/>
    </location>
</feature>
<evidence type="ECO:0000256" key="1">
    <source>
        <dbReference type="ARBA" id="ARBA00004141"/>
    </source>
</evidence>
<organism evidence="8 9">
    <name type="scientific">Chishuiella changwenlii</name>
    <dbReference type="NCBI Taxonomy" id="1434701"/>
    <lineage>
        <taxon>Bacteria</taxon>
        <taxon>Pseudomonadati</taxon>
        <taxon>Bacteroidota</taxon>
        <taxon>Flavobacteriia</taxon>
        <taxon>Flavobacteriales</taxon>
        <taxon>Weeksellaceae</taxon>
        <taxon>Chishuiella</taxon>
    </lineage>
</organism>
<evidence type="ECO:0000256" key="6">
    <source>
        <dbReference type="SAM" id="Phobius"/>
    </source>
</evidence>
<feature type="transmembrane region" description="Helical" evidence="6">
    <location>
        <begin position="323"/>
        <end position="341"/>
    </location>
</feature>
<evidence type="ECO:0000313" key="8">
    <source>
        <dbReference type="EMBL" id="SHL25997.1"/>
    </source>
</evidence>
<evidence type="ECO:0000256" key="5">
    <source>
        <dbReference type="ARBA" id="ARBA00023136"/>
    </source>
</evidence>
<evidence type="ECO:0000256" key="3">
    <source>
        <dbReference type="ARBA" id="ARBA00022692"/>
    </source>
</evidence>
<reference evidence="10" key="4">
    <citation type="journal article" date="2019" name="Int. J. Syst. Evol. Microbiol.">
        <title>The Global Catalogue of Microorganisms (GCM) 10K type strain sequencing project: providing services to taxonomists for standard genome sequencing and annotation.</title>
        <authorList>
            <consortium name="The Broad Institute Genomics Platform"/>
            <consortium name="The Broad Institute Genome Sequencing Center for Infectious Disease"/>
            <person name="Wu L."/>
            <person name="Ma J."/>
        </authorList>
    </citation>
    <scope>NUCLEOTIDE SEQUENCE [LARGE SCALE GENOMIC DNA]</scope>
    <source>
        <strain evidence="10">CGMCC 1.12707</strain>
    </source>
</reference>
<reference evidence="7" key="5">
    <citation type="submission" date="2024-05" db="EMBL/GenBank/DDBJ databases">
        <authorList>
            <person name="Sun Q."/>
            <person name="Zhou Y."/>
        </authorList>
    </citation>
    <scope>NUCLEOTIDE SEQUENCE</scope>
    <source>
        <strain evidence="7">CGMCC 1.12707</strain>
    </source>
</reference>
<sequence>MKIALHWRILIGIISGIILGISLNYFFRNEPDDNFFYYIKFLFKYVGSVFVKLLKMLVVPLVMASIYMSIVSLENIAEIGKIGKKTIMYYMLTTALAVLMGIVVVNIIQPGNVSVETASVLKKAMNVPDKVSSAGVGDKSSFEIVVDTLVGMIPDNPFNALATTNVLQVIFFSIFIAIIAVTMREKSEPFNNLMKSVDALMQKGVVTIMGLAPYFLFFLVGGIFMQIGIEALLPLLKYAFTVLLGLLVHGFIILPLVVWIFTKENPYKYLLKMMTPLLTAWSTSSSAATLPVTMKTVEKIGVSPKISNFVLPLGATINMDGTALYESVAVIFIAGLLGVPLDFGQQVVIFLTASLAAMGAAAIPGAGLVTMGIVLSAVGLPLEAIGIILAVDALLDQFRTTINVWGDITAAIVINKSEKNKEELEESILIE</sequence>
<evidence type="ECO:0000313" key="7">
    <source>
        <dbReference type="EMBL" id="GGE87076.1"/>
    </source>
</evidence>
<evidence type="ECO:0000313" key="9">
    <source>
        <dbReference type="Proteomes" id="UP000184120"/>
    </source>
</evidence>
<keyword evidence="2" id="KW-0813">Transport</keyword>
<name>A0A1M6Z6E3_9FLAO</name>
<reference evidence="8" key="3">
    <citation type="submission" date="2016-11" db="EMBL/GenBank/DDBJ databases">
        <authorList>
            <person name="Jaros S."/>
            <person name="Januszkiewicz K."/>
            <person name="Wedrychowicz H."/>
        </authorList>
    </citation>
    <scope>NUCLEOTIDE SEQUENCE [LARGE SCALE GENOMIC DNA]</scope>
    <source>
        <strain evidence="8">DSM 27989</strain>
    </source>
</reference>
<dbReference type="PANTHER" id="PTHR11958:SF63">
    <property type="entry name" value="AMINO ACID TRANSPORTER"/>
    <property type="match status" value="1"/>
</dbReference>
<dbReference type="STRING" id="1434701.SAMN05443634_107184"/>
<dbReference type="SUPFAM" id="SSF118215">
    <property type="entry name" value="Proton glutamate symport protein"/>
    <property type="match status" value="1"/>
</dbReference>
<reference evidence="9" key="2">
    <citation type="submission" date="2016-11" db="EMBL/GenBank/DDBJ databases">
        <authorList>
            <person name="Varghese N."/>
            <person name="Submissions S."/>
        </authorList>
    </citation>
    <scope>NUCLEOTIDE SEQUENCE [LARGE SCALE GENOMIC DNA]</scope>
    <source>
        <strain evidence="9">DSM 27989</strain>
    </source>
</reference>
<dbReference type="InterPro" id="IPR036458">
    <property type="entry name" value="Na:dicarbo_symporter_sf"/>
</dbReference>
<evidence type="ECO:0000256" key="2">
    <source>
        <dbReference type="ARBA" id="ARBA00022448"/>
    </source>
</evidence>
<evidence type="ECO:0000313" key="10">
    <source>
        <dbReference type="Proteomes" id="UP000650994"/>
    </source>
</evidence>
<dbReference type="InterPro" id="IPR001991">
    <property type="entry name" value="Na-dicarboxylate_symporter"/>
</dbReference>
<proteinExistence type="predicted"/>
<reference evidence="7" key="1">
    <citation type="journal article" date="2014" name="Int. J. Syst. Evol. Microbiol.">
        <title>Complete genome of a new Firmicutes species belonging to the dominant human colonic microbiota ('Ruminococcus bicirculans') reveals two chromosomes and a selective capacity to utilize plant glucans.</title>
        <authorList>
            <consortium name="NISC Comparative Sequencing Program"/>
            <person name="Wegmann U."/>
            <person name="Louis P."/>
            <person name="Goesmann A."/>
            <person name="Henrissat B."/>
            <person name="Duncan S.H."/>
            <person name="Flint H.J."/>
        </authorList>
    </citation>
    <scope>NUCLEOTIDE SEQUENCE</scope>
    <source>
        <strain evidence="7">CGMCC 1.12707</strain>
    </source>
</reference>
<keyword evidence="3 6" id="KW-0812">Transmembrane</keyword>
<dbReference type="InterPro" id="IPR050746">
    <property type="entry name" value="DAACS"/>
</dbReference>
<dbReference type="RefSeq" id="WP_072932359.1">
    <property type="nucleotide sequence ID" value="NZ_BMFL01000001.1"/>
</dbReference>
<gene>
    <name evidence="7" type="primary">gltP</name>
    <name evidence="7" type="ORF">GCM10010984_01040</name>
    <name evidence="8" type="ORF">SAMN05443634_107184</name>
</gene>
<protein>
    <submittedName>
        <fullName evidence="8">Na+/H+-dicarboxylate symporter</fullName>
    </submittedName>
    <submittedName>
        <fullName evidence="7">Sodium:dicarboxylate symporter</fullName>
    </submittedName>
</protein>
<feature type="transmembrane region" description="Helical" evidence="6">
    <location>
        <begin position="87"/>
        <end position="108"/>
    </location>
</feature>
<feature type="transmembrane region" description="Helical" evidence="6">
    <location>
        <begin position="166"/>
        <end position="183"/>
    </location>
</feature>
<dbReference type="Proteomes" id="UP000650994">
    <property type="component" value="Unassembled WGS sequence"/>
</dbReference>
<dbReference type="EMBL" id="FRBH01000007">
    <property type="protein sequence ID" value="SHL25997.1"/>
    <property type="molecule type" value="Genomic_DNA"/>
</dbReference>
<feature type="transmembrane region" description="Helical" evidence="6">
    <location>
        <begin position="204"/>
        <end position="229"/>
    </location>
</feature>
<dbReference type="AlphaFoldDB" id="A0A1M6Z6E3"/>
<evidence type="ECO:0000256" key="4">
    <source>
        <dbReference type="ARBA" id="ARBA00022989"/>
    </source>
</evidence>
<feature type="transmembrane region" description="Helical" evidence="6">
    <location>
        <begin position="373"/>
        <end position="395"/>
    </location>
</feature>
<dbReference type="Proteomes" id="UP000184120">
    <property type="component" value="Unassembled WGS sequence"/>
</dbReference>
<keyword evidence="5 6" id="KW-0472">Membrane</keyword>
<dbReference type="EMBL" id="BMFL01000001">
    <property type="protein sequence ID" value="GGE87076.1"/>
    <property type="molecule type" value="Genomic_DNA"/>
</dbReference>
<dbReference type="OrthoDB" id="9768885at2"/>
<dbReference type="GO" id="GO:0016020">
    <property type="term" value="C:membrane"/>
    <property type="evidence" value="ECO:0007669"/>
    <property type="project" value="UniProtKB-SubCell"/>
</dbReference>
<feature type="transmembrane region" description="Helical" evidence="6">
    <location>
        <begin position="7"/>
        <end position="27"/>
    </location>
</feature>
<dbReference type="Gene3D" id="1.10.3860.10">
    <property type="entry name" value="Sodium:dicarboxylate symporter"/>
    <property type="match status" value="1"/>
</dbReference>
<dbReference type="PANTHER" id="PTHR11958">
    <property type="entry name" value="SODIUM/DICARBOXYLATE SYMPORTER-RELATED"/>
    <property type="match status" value="1"/>
</dbReference>
<accession>A0A1M6Z6E3</accession>
<keyword evidence="10" id="KW-1185">Reference proteome</keyword>
<keyword evidence="4 6" id="KW-1133">Transmembrane helix</keyword>
<dbReference type="PRINTS" id="PR00173">
    <property type="entry name" value="EDTRNSPORT"/>
</dbReference>